<organism evidence="6 7">
    <name type="scientific">Facklamia lactis</name>
    <dbReference type="NCBI Taxonomy" id="2749967"/>
    <lineage>
        <taxon>Bacteria</taxon>
        <taxon>Bacillati</taxon>
        <taxon>Bacillota</taxon>
        <taxon>Bacilli</taxon>
        <taxon>Lactobacillales</taxon>
        <taxon>Aerococcaceae</taxon>
        <taxon>Facklamia</taxon>
    </lineage>
</organism>
<reference evidence="6 7" key="1">
    <citation type="submission" date="2020-07" db="EMBL/GenBank/DDBJ databases">
        <title>Facklamia lactis sp. nov., isolated from raw milk.</title>
        <authorList>
            <person name="Doll E.V."/>
            <person name="Huptas C."/>
            <person name="Staib L."/>
            <person name="Wenning M."/>
            <person name="Scherer S."/>
        </authorList>
    </citation>
    <scope>NUCLEOTIDE SEQUENCE [LARGE SCALE GENOMIC DNA]</scope>
    <source>
        <strain evidence="6 7">DSM 111018</strain>
    </source>
</reference>
<evidence type="ECO:0000256" key="3">
    <source>
        <dbReference type="ARBA" id="ARBA00022741"/>
    </source>
</evidence>
<dbReference type="InterPro" id="IPR017871">
    <property type="entry name" value="ABC_transporter-like_CS"/>
</dbReference>
<sequence length="305" mass="34183">MQNVIETINLTKQYGKVKALDQVSVNVAQGDIYGLIGRNGAGKTTLMKIINRQIIPSEGKLSVLGEEISKRDNLNLRIGTLIEAPGLYPDLTAYQNLALKCQLVGYQFNGYIDSLLELVNLAHTGKKKVKNFSLGMKQRLGLAIALVGNPDVLLLDEPTNGMDPQGIAEFRETILKLNQERKITIVISSHILGELSKFINKLGIIHEGKLLREECLNDFESENRDRIILKAQDLNPIVAYLEEQLQLQAFKVVSPHELYIFEHLNQPELISHGLIQAGILFDLFYLERFSLEDMFLNLTGGVHHA</sequence>
<evidence type="ECO:0000256" key="1">
    <source>
        <dbReference type="ARBA" id="ARBA00005417"/>
    </source>
</evidence>
<dbReference type="Pfam" id="PF00005">
    <property type="entry name" value="ABC_tran"/>
    <property type="match status" value="1"/>
</dbReference>
<dbReference type="Proteomes" id="UP000721415">
    <property type="component" value="Unassembled WGS sequence"/>
</dbReference>
<dbReference type="SUPFAM" id="SSF52540">
    <property type="entry name" value="P-loop containing nucleoside triphosphate hydrolases"/>
    <property type="match status" value="1"/>
</dbReference>
<evidence type="ECO:0000256" key="4">
    <source>
        <dbReference type="ARBA" id="ARBA00022840"/>
    </source>
</evidence>
<dbReference type="InterPro" id="IPR027417">
    <property type="entry name" value="P-loop_NTPase"/>
</dbReference>
<evidence type="ECO:0000313" key="7">
    <source>
        <dbReference type="Proteomes" id="UP000721415"/>
    </source>
</evidence>
<gene>
    <name evidence="6" type="ORF">HZY91_01625</name>
</gene>
<comment type="caution">
    <text evidence="6">The sequence shown here is derived from an EMBL/GenBank/DDBJ whole genome shotgun (WGS) entry which is preliminary data.</text>
</comment>
<name>A0ABS0LN83_9LACT</name>
<feature type="domain" description="ABC transporter" evidence="5">
    <location>
        <begin position="5"/>
        <end position="232"/>
    </location>
</feature>
<dbReference type="GO" id="GO:0005524">
    <property type="term" value="F:ATP binding"/>
    <property type="evidence" value="ECO:0007669"/>
    <property type="project" value="UniProtKB-KW"/>
</dbReference>
<dbReference type="PANTHER" id="PTHR43335">
    <property type="entry name" value="ABC TRANSPORTER, ATP-BINDING PROTEIN"/>
    <property type="match status" value="1"/>
</dbReference>
<dbReference type="PROSITE" id="PS00211">
    <property type="entry name" value="ABC_TRANSPORTER_1"/>
    <property type="match status" value="1"/>
</dbReference>
<keyword evidence="4 6" id="KW-0067">ATP-binding</keyword>
<evidence type="ECO:0000259" key="5">
    <source>
        <dbReference type="PROSITE" id="PS50893"/>
    </source>
</evidence>
<evidence type="ECO:0000313" key="6">
    <source>
        <dbReference type="EMBL" id="MBG9985589.1"/>
    </source>
</evidence>
<keyword evidence="7" id="KW-1185">Reference proteome</keyword>
<keyword evidence="2" id="KW-0813">Transport</keyword>
<proteinExistence type="inferred from homology"/>
<protein>
    <submittedName>
        <fullName evidence="6">ATP-binding cassette domain-containing protein</fullName>
    </submittedName>
</protein>
<dbReference type="PANTHER" id="PTHR43335:SF8">
    <property type="entry name" value="ABC TRANSPORTER, ATP-BINDING PROTEIN"/>
    <property type="match status" value="1"/>
</dbReference>
<dbReference type="PROSITE" id="PS50893">
    <property type="entry name" value="ABC_TRANSPORTER_2"/>
    <property type="match status" value="1"/>
</dbReference>
<evidence type="ECO:0000256" key="2">
    <source>
        <dbReference type="ARBA" id="ARBA00022448"/>
    </source>
</evidence>
<dbReference type="SMART" id="SM00382">
    <property type="entry name" value="AAA"/>
    <property type="match status" value="1"/>
</dbReference>
<dbReference type="InterPro" id="IPR003439">
    <property type="entry name" value="ABC_transporter-like_ATP-bd"/>
</dbReference>
<dbReference type="EMBL" id="JACBXQ010000001">
    <property type="protein sequence ID" value="MBG9985589.1"/>
    <property type="molecule type" value="Genomic_DNA"/>
</dbReference>
<keyword evidence="3" id="KW-0547">Nucleotide-binding</keyword>
<dbReference type="RefSeq" id="WP_197114052.1">
    <property type="nucleotide sequence ID" value="NZ_JACBXQ010000001.1"/>
</dbReference>
<dbReference type="InterPro" id="IPR003593">
    <property type="entry name" value="AAA+_ATPase"/>
</dbReference>
<comment type="similarity">
    <text evidence="1">Belongs to the ABC transporter superfamily.</text>
</comment>
<accession>A0ABS0LN83</accession>
<dbReference type="Gene3D" id="3.40.50.300">
    <property type="entry name" value="P-loop containing nucleotide triphosphate hydrolases"/>
    <property type="match status" value="1"/>
</dbReference>